<feature type="compositionally biased region" description="Basic residues" evidence="1">
    <location>
        <begin position="114"/>
        <end position="126"/>
    </location>
</feature>
<dbReference type="EMBL" id="VIIS01001620">
    <property type="protein sequence ID" value="KAF0295380.1"/>
    <property type="molecule type" value="Genomic_DNA"/>
</dbReference>
<keyword evidence="4" id="KW-1185">Reference proteome</keyword>
<organism evidence="3 4">
    <name type="scientific">Amphibalanus amphitrite</name>
    <name type="common">Striped barnacle</name>
    <name type="synonym">Balanus amphitrite</name>
    <dbReference type="NCBI Taxonomy" id="1232801"/>
    <lineage>
        <taxon>Eukaryota</taxon>
        <taxon>Metazoa</taxon>
        <taxon>Ecdysozoa</taxon>
        <taxon>Arthropoda</taxon>
        <taxon>Crustacea</taxon>
        <taxon>Multicrustacea</taxon>
        <taxon>Cirripedia</taxon>
        <taxon>Thoracica</taxon>
        <taxon>Thoracicalcarea</taxon>
        <taxon>Balanomorpha</taxon>
        <taxon>Balanoidea</taxon>
        <taxon>Balanidae</taxon>
        <taxon>Amphibalaninae</taxon>
        <taxon>Amphibalanus</taxon>
    </lineage>
</organism>
<dbReference type="InterPro" id="IPR040219">
    <property type="entry name" value="KIAA1143-like"/>
</dbReference>
<dbReference type="InterPro" id="IPR027911">
    <property type="entry name" value="DUF4604"/>
</dbReference>
<comment type="caution">
    <text evidence="3">The sequence shown here is derived from an EMBL/GenBank/DDBJ whole genome shotgun (WGS) entry which is preliminary data.</text>
</comment>
<evidence type="ECO:0000313" key="4">
    <source>
        <dbReference type="Proteomes" id="UP000440578"/>
    </source>
</evidence>
<dbReference type="AlphaFoldDB" id="A0A6A4VVG1"/>
<dbReference type="PANTHER" id="PTHR31195">
    <property type="entry name" value="GEO02494P1"/>
    <property type="match status" value="1"/>
</dbReference>
<feature type="region of interest" description="Disordered" evidence="1">
    <location>
        <begin position="28"/>
        <end position="141"/>
    </location>
</feature>
<evidence type="ECO:0000259" key="2">
    <source>
        <dbReference type="Pfam" id="PF15377"/>
    </source>
</evidence>
<evidence type="ECO:0000313" key="3">
    <source>
        <dbReference type="EMBL" id="KAF0295380.1"/>
    </source>
</evidence>
<evidence type="ECO:0000256" key="1">
    <source>
        <dbReference type="SAM" id="MobiDB-lite"/>
    </source>
</evidence>
<gene>
    <name evidence="3" type="ORF">FJT64_000625</name>
</gene>
<dbReference type="Proteomes" id="UP000440578">
    <property type="component" value="Unassembled WGS sequence"/>
</dbReference>
<sequence length="141" mass="15722">MSKRNAVAFVKPPEPAFLTAFKKKAGFKEGPSVDTKHEELAFDENQTDREDERPTVVVLKPGDLTEQEAEEAKQDGAQELDSAEEDDKPPADGKIRFKKPKKRSSDDAAEQEQKKKKKASSSKKVKNASLLSFNEEDEEDG</sequence>
<feature type="compositionally biased region" description="Basic and acidic residues" evidence="1">
    <location>
        <begin position="34"/>
        <end position="54"/>
    </location>
</feature>
<reference evidence="3 4" key="1">
    <citation type="submission" date="2019-07" db="EMBL/GenBank/DDBJ databases">
        <title>Draft genome assembly of a fouling barnacle, Amphibalanus amphitrite (Darwin, 1854): The first reference genome for Thecostraca.</title>
        <authorList>
            <person name="Kim W."/>
        </authorList>
    </citation>
    <scope>NUCLEOTIDE SEQUENCE [LARGE SCALE GENOMIC DNA]</scope>
    <source>
        <strain evidence="3">SNU_AA5</strain>
        <tissue evidence="3">Soma without cirri and trophi</tissue>
    </source>
</reference>
<dbReference type="OrthoDB" id="10043580at2759"/>
<dbReference type="PANTHER" id="PTHR31195:SF2">
    <property type="entry name" value="GEO02494P1"/>
    <property type="match status" value="1"/>
</dbReference>
<protein>
    <recommendedName>
        <fullName evidence="2">DUF4604 domain-containing protein</fullName>
    </recommendedName>
</protein>
<feature type="domain" description="DUF4604" evidence="2">
    <location>
        <begin position="6"/>
        <end position="117"/>
    </location>
</feature>
<name>A0A6A4VVG1_AMPAM</name>
<proteinExistence type="predicted"/>
<accession>A0A6A4VVG1</accession>
<dbReference type="Pfam" id="PF15377">
    <property type="entry name" value="DUF4604"/>
    <property type="match status" value="1"/>
</dbReference>